<evidence type="ECO:0000256" key="2">
    <source>
        <dbReference type="ARBA" id="ARBA00005892"/>
    </source>
</evidence>
<dbReference type="GeneID" id="27721255"/>
<sequence length="1671" mass="187221">MAEQTTLIALQTLDRIFLSILEGRHENLDLLRDDGSVLDVFEEELKKVWTRPARSTESRNAINSGKVTVNGEEYSINDEFKQNVLNLSDEVEINEIEAAAIVLDSQDDPGILGRSLLECSIIRFHQHRKYVLDIIRLLIDLDREAETENGPVYDYATQYLREGVFAVKDSQRIVPRCMVAMKDVRAWIQKLNDKITAAAVLAGGQTPELAGELETVEFSRVSLIQQHELMAIIMCRAIETNLGQEDDFKSLLAELKATDKYDSLLVHRIPPLGAFVTHLGSVESNSGLNQARKLNSAVCPKEPEQWALPYLQAAFRAWWLAEYSGYYIDDIEEGTIVPPVDLDEEDRERARQFLESLKDGAFDFLLSVAADVKSVEWQDPARMGMRSWLQRKSPNLSSDSVPFSEFFQTALMARLEVFIDGFITNLPDVLRRLRVEQDEQRQLSQTHEHDLNLERFLIIIAYSYEGRPEAAANFWSDPDSNLAGFMHWASRRASTPLVTAFCEMLQAISENEECATSAHEFLMDEGHHASGKLRKSLSLTWSQIFKELNFFSEKIREKPAPTPQATFRPGKPTPAIMEAEPESAMMLECYLRLITKLATESETARLYLLHEQKFNLADILFQLASSQIPPRLRACTFWALGALMTRKSVEECHSMWAHVDNWTTGAYSLPPSGHPAGYPKLSQLGPTVSPERVLEEISNGFEEPYAFTLLLTSLLTPVEGSSPLNDSLPFPENLGSSYRMPGIDGFVDYVLGHVLSRKIDELTDKNQARMLRLRCLDFALVCLNTFNEDLIILANSTNLPIDSAITTSDLATYVRLHPFARVMEWMLTEKAVAALFAAIHQPAAEVGNSSPDSPLILGILQAIALISRILDLQATYLDIVRPIIRNQSTYQRLPGSASLYSSFEDGLVGHISLIVDLGTFCGLGLPDLTLACLKLLERISVTSRVIAAWSWQGGPHAHRNKAIVALEADGDNEAIARSFMADLDAPLEPGREMDSPSYMIKIYILDFLYACLRESPRKPSIAHLLLGFQCEVDRLSVEPNSPFYNGTSVFHSLITLWNGISTLDEQGIRQWLMALKYKALRILQILWSSPLTAPLVIDELRNIDFVFAVSREEQTISADLLWEGASMVAMEFPLTDGAVTLMDFMSHRAAVFDYIAIELCDVSQANLPTYKRRIFDALRGEIPQSAQEVMPACSVFELFDFILPFESWEISPPLLDFYNGLDVNVCIVDDGDGNQIYSVDQIKEILLLRRSEARDVASLISPQDLIAINREEACLLEYLMSSNRQVQMVSQSLKLLKAWVNLVLIMIESNDLQGSARTSFYLQTLQTILPNLESCASERQPLAYELAKLAKVLLFKLDLTPPAGPESVNGKAAEMSHLVGDKLYQLFQTCLQAIGKWADQSELRTVYYSICYRYLTGIVDEGAAFSERQKTMKTIQVYGDRLANVICDDAYGGEPACQTAALILLSALVHLGSEERDSHVVDTLNRLNFIGVLVDSLRNIMLESQEILQSGKPEQQHYHDAKLALLLQLCQTREGAKYVLHANLFRAIEASRLFSVDPELQINPNNPQALTNHYALLAKVARIIGAALVSRGSHNLPQGRRFLTDHRMLVAHTLKRSAGIGHVGGADEEALAERIGELADSFVVMIIATGFLEFENEVLPEPKRVSDILFH</sequence>
<dbReference type="KEGG" id="sapo:SAPIO_CDS2183"/>
<dbReference type="HOGENOM" id="CLU_002778_0_0_1"/>
<dbReference type="InterPro" id="IPR021827">
    <property type="entry name" value="Nup186/Nup192/Nup205"/>
</dbReference>
<dbReference type="PANTHER" id="PTHR31344">
    <property type="entry name" value="NUCLEAR PORE COMPLEX PROTEIN NUP205"/>
    <property type="match status" value="1"/>
</dbReference>
<keyword evidence="6" id="KW-1185">Reference proteome</keyword>
<dbReference type="PANTHER" id="PTHR31344:SF0">
    <property type="entry name" value="NUCLEAR PORE COMPLEX PROTEIN NUP205"/>
    <property type="match status" value="1"/>
</dbReference>
<evidence type="ECO:0000256" key="3">
    <source>
        <dbReference type="ARBA" id="ARBA00022448"/>
    </source>
</evidence>
<dbReference type="OMA" id="WSQMFAE"/>
<name>A0A084GDF1_PSEDA</name>
<comment type="similarity">
    <text evidence="2">Belongs to the NUP186/NUP192/NUP205 family.</text>
</comment>
<dbReference type="OrthoDB" id="2019644at2759"/>
<dbReference type="GO" id="GO:0017056">
    <property type="term" value="F:structural constituent of nuclear pore"/>
    <property type="evidence" value="ECO:0007669"/>
    <property type="project" value="TreeGrafter"/>
</dbReference>
<dbReference type="Pfam" id="PF11894">
    <property type="entry name" value="Nup192"/>
    <property type="match status" value="1"/>
</dbReference>
<comment type="subcellular location">
    <subcellularLocation>
        <location evidence="1">Nucleus</location>
    </subcellularLocation>
</comment>
<evidence type="ECO:0000256" key="4">
    <source>
        <dbReference type="ARBA" id="ARBA00023242"/>
    </source>
</evidence>
<dbReference type="RefSeq" id="XP_016645162.1">
    <property type="nucleotide sequence ID" value="XM_016785284.1"/>
</dbReference>
<dbReference type="GO" id="GO:0006999">
    <property type="term" value="P:nuclear pore organization"/>
    <property type="evidence" value="ECO:0007669"/>
    <property type="project" value="TreeGrafter"/>
</dbReference>
<evidence type="ECO:0000313" key="5">
    <source>
        <dbReference type="EMBL" id="KEZ45363.1"/>
    </source>
</evidence>
<evidence type="ECO:0000256" key="1">
    <source>
        <dbReference type="ARBA" id="ARBA00004123"/>
    </source>
</evidence>
<comment type="caution">
    <text evidence="5">The sequence shown here is derived from an EMBL/GenBank/DDBJ whole genome shotgun (WGS) entry which is preliminary data.</text>
</comment>
<organism evidence="5 6">
    <name type="scientific">Pseudallescheria apiosperma</name>
    <name type="common">Scedosporium apiospermum</name>
    <dbReference type="NCBI Taxonomy" id="563466"/>
    <lineage>
        <taxon>Eukaryota</taxon>
        <taxon>Fungi</taxon>
        <taxon>Dikarya</taxon>
        <taxon>Ascomycota</taxon>
        <taxon>Pezizomycotina</taxon>
        <taxon>Sordariomycetes</taxon>
        <taxon>Hypocreomycetidae</taxon>
        <taxon>Microascales</taxon>
        <taxon>Microascaceae</taxon>
        <taxon>Scedosporium</taxon>
    </lineage>
</organism>
<reference evidence="5 6" key="1">
    <citation type="journal article" date="2014" name="Genome Announc.">
        <title>Draft genome sequence of the pathogenic fungus Scedosporium apiospermum.</title>
        <authorList>
            <person name="Vandeputte P."/>
            <person name="Ghamrawi S."/>
            <person name="Rechenmann M."/>
            <person name="Iltis A."/>
            <person name="Giraud S."/>
            <person name="Fleury M."/>
            <person name="Thornton C."/>
            <person name="Delhaes L."/>
            <person name="Meyer W."/>
            <person name="Papon N."/>
            <person name="Bouchara J.P."/>
        </authorList>
    </citation>
    <scope>NUCLEOTIDE SEQUENCE [LARGE SCALE GENOMIC DNA]</scope>
    <source>
        <strain evidence="5 6">IHEM 14462</strain>
    </source>
</reference>
<dbReference type="Proteomes" id="UP000028545">
    <property type="component" value="Unassembled WGS sequence"/>
</dbReference>
<evidence type="ECO:0000313" key="6">
    <source>
        <dbReference type="Proteomes" id="UP000028545"/>
    </source>
</evidence>
<proteinExistence type="inferred from homology"/>
<evidence type="ECO:0008006" key="7">
    <source>
        <dbReference type="Google" id="ProtNLM"/>
    </source>
</evidence>
<gene>
    <name evidence="5" type="ORF">SAPIO_CDS2183</name>
</gene>
<dbReference type="GO" id="GO:0044611">
    <property type="term" value="C:nuclear pore inner ring"/>
    <property type="evidence" value="ECO:0007669"/>
    <property type="project" value="TreeGrafter"/>
</dbReference>
<keyword evidence="4" id="KW-0539">Nucleus</keyword>
<accession>A0A084GDF1</accession>
<dbReference type="VEuPathDB" id="FungiDB:SAPIO_CDS2183"/>
<dbReference type="EMBL" id="JOWA01000085">
    <property type="protein sequence ID" value="KEZ45363.1"/>
    <property type="molecule type" value="Genomic_DNA"/>
</dbReference>
<keyword evidence="3" id="KW-0813">Transport</keyword>
<protein>
    <recommendedName>
        <fullName evidence="7">Nucleoporin NUP192</fullName>
    </recommendedName>
</protein>